<dbReference type="CDD" id="cd07361">
    <property type="entry name" value="MEMO_like"/>
    <property type="match status" value="1"/>
</dbReference>
<name>A0ABU3K6V7_9BACT</name>
<dbReference type="Pfam" id="PF01875">
    <property type="entry name" value="Memo"/>
    <property type="match status" value="1"/>
</dbReference>
<dbReference type="Proteomes" id="UP001250932">
    <property type="component" value="Unassembled WGS sequence"/>
</dbReference>
<dbReference type="InterPro" id="IPR002737">
    <property type="entry name" value="MEMO1_fam"/>
</dbReference>
<dbReference type="PANTHER" id="PTHR11060:SF0">
    <property type="entry name" value="PROTEIN MEMO1"/>
    <property type="match status" value="1"/>
</dbReference>
<dbReference type="PANTHER" id="PTHR11060">
    <property type="entry name" value="PROTEIN MEMO1"/>
    <property type="match status" value="1"/>
</dbReference>
<evidence type="ECO:0000313" key="3">
    <source>
        <dbReference type="Proteomes" id="UP001250932"/>
    </source>
</evidence>
<keyword evidence="3" id="KW-1185">Reference proteome</keyword>
<evidence type="ECO:0000313" key="2">
    <source>
        <dbReference type="EMBL" id="MDT7042068.1"/>
    </source>
</evidence>
<organism evidence="2 3">
    <name type="scientific">Candidatus Nitronereus thalassa</name>
    <dbReference type="NCBI Taxonomy" id="3020898"/>
    <lineage>
        <taxon>Bacteria</taxon>
        <taxon>Pseudomonadati</taxon>
        <taxon>Nitrospirota</taxon>
        <taxon>Nitrospiria</taxon>
        <taxon>Nitrospirales</taxon>
        <taxon>Nitrospiraceae</taxon>
        <taxon>Candidatus Nitronereus</taxon>
    </lineage>
</organism>
<evidence type="ECO:0000256" key="1">
    <source>
        <dbReference type="ARBA" id="ARBA00006315"/>
    </source>
</evidence>
<protein>
    <submittedName>
        <fullName evidence="2">AmmeMemoRadiSam system protein B</fullName>
    </submittedName>
</protein>
<dbReference type="NCBIfam" id="TIGR04336">
    <property type="entry name" value="AmmeMemoSam_B"/>
    <property type="match status" value="1"/>
</dbReference>
<gene>
    <name evidence="2" type="primary">amrB</name>
    <name evidence="2" type="ORF">PPG34_06860</name>
</gene>
<proteinExistence type="inferred from homology"/>
<dbReference type="Gene3D" id="3.40.830.10">
    <property type="entry name" value="LigB-like"/>
    <property type="match status" value="1"/>
</dbReference>
<accession>A0ABU3K6V7</accession>
<comment type="similarity">
    <text evidence="1">Belongs to the MEMO1 family.</text>
</comment>
<dbReference type="RefSeq" id="WP_313832425.1">
    <property type="nucleotide sequence ID" value="NZ_JAQOUE010000001.1"/>
</dbReference>
<dbReference type="EMBL" id="JAQOUE010000001">
    <property type="protein sequence ID" value="MDT7042068.1"/>
    <property type="molecule type" value="Genomic_DNA"/>
</dbReference>
<comment type="caution">
    <text evidence="2">The sequence shown here is derived from an EMBL/GenBank/DDBJ whole genome shotgun (WGS) entry which is preliminary data.</text>
</comment>
<reference evidence="2 3" key="1">
    <citation type="journal article" date="2023" name="ISME J.">
        <title>Cultivation and genomic characterization of novel and ubiquitous marine nitrite-oxidizing bacteria from the Nitrospirales.</title>
        <authorList>
            <person name="Mueller A.J."/>
            <person name="Daebeler A."/>
            <person name="Herbold C.W."/>
            <person name="Kirkegaard R.H."/>
            <person name="Daims H."/>
        </authorList>
    </citation>
    <scope>NUCLEOTIDE SEQUENCE [LARGE SCALE GENOMIC DNA]</scope>
    <source>
        <strain evidence="2 3">EB</strain>
    </source>
</reference>
<sequence>MAEPVKDPKMYPALRNIQYSPMKQGEEQYIVLWDPSGLSSEKLIIPLNLFFLFQFLDGEHSLEQVGVEYLKKYGDFLMPDKLDQLIADLDQKLFLEGERYEAAKAAALKAYREAPTRTPQFAGKSYEEDPEKLREQIAEFFASKEGPGSKPSENQGKLIKGLVAPNFELKKAGPLYAWAYKELKEAESPDVFVVIGIGHAGLDEPVAVTDKAFETPLGVVPVNRPILDHLKSKGGPELFAEEIRHQQEQSIEFQLPFLQETVGKEKSISIVPILSSFPPITFLDPELKDFVAKINQFVSLLKEAIVSSGQNVCIIASANLAHIGLRYGDNTAPTDFSFHRCMQTDLEMLKHVENIDAQSFAQFLITEQDKRHVLGFSAIYLLLKLIEAEKGEVLRYDREIVDQFNSTITYASAAFF</sequence>